<dbReference type="SFLD" id="SFLDG01129">
    <property type="entry name" value="C1.5:_HAD__Beta-PGM__Phosphata"/>
    <property type="match status" value="1"/>
</dbReference>
<evidence type="ECO:0000256" key="2">
    <source>
        <dbReference type="ARBA" id="ARBA00022842"/>
    </source>
</evidence>
<keyword evidence="1 3" id="KW-0378">Hydrolase</keyword>
<reference evidence="3" key="1">
    <citation type="submission" date="2021-12" db="EMBL/GenBank/DDBJ databases">
        <title>Bradyrhizobium xenonodulans sp. nov.</title>
        <authorList>
            <person name="Claassens R."/>
            <person name="Venter S.N."/>
            <person name="Beukes C.W."/>
            <person name="Stepkowski T."/>
            <person name="Steenkamp E.T."/>
        </authorList>
    </citation>
    <scope>NUCLEOTIDE SEQUENCE</scope>
    <source>
        <strain evidence="3">14AB</strain>
    </source>
</reference>
<evidence type="ECO:0000313" key="3">
    <source>
        <dbReference type="EMBL" id="WBL77821.1"/>
    </source>
</evidence>
<dbReference type="SUPFAM" id="SSF56784">
    <property type="entry name" value="HAD-like"/>
    <property type="match status" value="1"/>
</dbReference>
<sequence length="241" mass="26606">MKMSNPNAIIFDWGNTLCDYPLRTEAAQVEFLHDFLTDPSSFTDLATVTAPRSIAGATLQALNREREDCRVVSFADRLRCVLAPDMDDADAELLELRLCKRIFASGRLMPEAEKVIATVRRMGYRTAILSNTPWGTSHRLWRAEVGRHTNVSRNCDLVMFCGDCGYRKPSQAAFDACLELLREAPDGVIMVGDSFRSDVLGARGAGCQAVWFCRDASLPKDDSAAIMTTLDDIFSLLGKGA</sequence>
<dbReference type="Pfam" id="PF00702">
    <property type="entry name" value="Hydrolase"/>
    <property type="match status" value="1"/>
</dbReference>
<dbReference type="RefSeq" id="WP_270163113.1">
    <property type="nucleotide sequence ID" value="NZ_CP089391.1"/>
</dbReference>
<dbReference type="PANTHER" id="PTHR46470">
    <property type="entry name" value="N-ACYLNEURAMINATE-9-PHOSPHATASE"/>
    <property type="match status" value="1"/>
</dbReference>
<proteinExistence type="predicted"/>
<name>A0ABY7MIQ2_9BRAD</name>
<accession>A0ABY7MIQ2</accession>
<dbReference type="InterPro" id="IPR023214">
    <property type="entry name" value="HAD_sf"/>
</dbReference>
<evidence type="ECO:0000256" key="1">
    <source>
        <dbReference type="ARBA" id="ARBA00022801"/>
    </source>
</evidence>
<evidence type="ECO:0000313" key="4">
    <source>
        <dbReference type="Proteomes" id="UP001179614"/>
    </source>
</evidence>
<dbReference type="Gene3D" id="3.40.50.1000">
    <property type="entry name" value="HAD superfamily/HAD-like"/>
    <property type="match status" value="1"/>
</dbReference>
<gene>
    <name evidence="3" type="ORF">I3J27_33245</name>
</gene>
<dbReference type="EMBL" id="CP089391">
    <property type="protein sequence ID" value="WBL77821.1"/>
    <property type="molecule type" value="Genomic_DNA"/>
</dbReference>
<dbReference type="Proteomes" id="UP001179614">
    <property type="component" value="Chromosome"/>
</dbReference>
<dbReference type="GO" id="GO:0016787">
    <property type="term" value="F:hydrolase activity"/>
    <property type="evidence" value="ECO:0007669"/>
    <property type="project" value="UniProtKB-KW"/>
</dbReference>
<organism evidence="3 4">
    <name type="scientific">Bradyrhizobium xenonodulans</name>
    <dbReference type="NCBI Taxonomy" id="2736875"/>
    <lineage>
        <taxon>Bacteria</taxon>
        <taxon>Pseudomonadati</taxon>
        <taxon>Pseudomonadota</taxon>
        <taxon>Alphaproteobacteria</taxon>
        <taxon>Hyphomicrobiales</taxon>
        <taxon>Nitrobacteraceae</taxon>
        <taxon>Bradyrhizobium</taxon>
    </lineage>
</organism>
<dbReference type="SFLD" id="SFLDS00003">
    <property type="entry name" value="Haloacid_Dehalogenase"/>
    <property type="match status" value="1"/>
</dbReference>
<protein>
    <submittedName>
        <fullName evidence="3">HAD family hydrolase</fullName>
    </submittedName>
</protein>
<keyword evidence="2" id="KW-0460">Magnesium</keyword>
<dbReference type="InterPro" id="IPR051400">
    <property type="entry name" value="HAD-like_hydrolase"/>
</dbReference>
<dbReference type="InterPro" id="IPR036412">
    <property type="entry name" value="HAD-like_sf"/>
</dbReference>
<keyword evidence="4" id="KW-1185">Reference proteome</keyword>